<dbReference type="GO" id="GO:0030527">
    <property type="term" value="F:structural constituent of chromatin"/>
    <property type="evidence" value="ECO:0007669"/>
    <property type="project" value="InterPro"/>
</dbReference>
<dbReference type="SUPFAM" id="SSF47729">
    <property type="entry name" value="IHF-like DNA-binding proteins"/>
    <property type="match status" value="1"/>
</dbReference>
<evidence type="ECO:0000313" key="4">
    <source>
        <dbReference type="Proteomes" id="UP000074410"/>
    </source>
</evidence>
<dbReference type="PATRIC" id="fig|33051.5.peg.741"/>
<comment type="caution">
    <text evidence="3">The sequence shown here is derived from an EMBL/GenBank/DDBJ whole genome shotgun (WGS) entry which is preliminary data.</text>
</comment>
<dbReference type="RefSeq" id="WP_193754703.1">
    <property type="nucleotide sequence ID" value="NZ_LDTC01000140.1"/>
</dbReference>
<dbReference type="Pfam" id="PF00216">
    <property type="entry name" value="Bac_DNA_binding"/>
    <property type="match status" value="1"/>
</dbReference>
<feature type="non-terminal residue" evidence="3">
    <location>
        <position position="1"/>
    </location>
</feature>
<keyword evidence="2" id="KW-0238">DNA-binding</keyword>
<dbReference type="Proteomes" id="UP000074410">
    <property type="component" value="Unassembled WGS sequence"/>
</dbReference>
<organism evidence="3 4">
    <name type="scientific">Sphingomonas sanguinis</name>
    <dbReference type="NCBI Taxonomy" id="33051"/>
    <lineage>
        <taxon>Bacteria</taxon>
        <taxon>Pseudomonadati</taxon>
        <taxon>Pseudomonadota</taxon>
        <taxon>Alphaproteobacteria</taxon>
        <taxon>Sphingomonadales</taxon>
        <taxon>Sphingomonadaceae</taxon>
        <taxon>Sphingomonas</taxon>
    </lineage>
</organism>
<reference evidence="3 4" key="1">
    <citation type="journal article" date="2016" name="Front. Microbiol.">
        <title>Genomic Resource of Rice Seed Associated Bacteria.</title>
        <authorList>
            <person name="Midha S."/>
            <person name="Bansal K."/>
            <person name="Sharma S."/>
            <person name="Kumar N."/>
            <person name="Patil P.P."/>
            <person name="Chaudhry V."/>
            <person name="Patil P.B."/>
        </authorList>
    </citation>
    <scope>NUCLEOTIDE SEQUENCE [LARGE SCALE GENOMIC DNA]</scope>
    <source>
        <strain evidence="3 4">NS258</strain>
    </source>
</reference>
<proteinExistence type="inferred from homology"/>
<dbReference type="GO" id="GO:0003677">
    <property type="term" value="F:DNA binding"/>
    <property type="evidence" value="ECO:0007669"/>
    <property type="project" value="UniProtKB-KW"/>
</dbReference>
<dbReference type="Gene3D" id="4.10.520.10">
    <property type="entry name" value="IHF-like DNA-binding proteins"/>
    <property type="match status" value="1"/>
</dbReference>
<comment type="similarity">
    <text evidence="1">Belongs to the bacterial histone-like protein family.</text>
</comment>
<evidence type="ECO:0000313" key="3">
    <source>
        <dbReference type="EMBL" id="KTW09304.1"/>
    </source>
</evidence>
<evidence type="ECO:0000256" key="2">
    <source>
        <dbReference type="ARBA" id="ARBA00023125"/>
    </source>
</evidence>
<protein>
    <submittedName>
        <fullName evidence="3">Integration host factor subunit beta</fullName>
    </submittedName>
</protein>
<sequence length="33" mass="3746">NPRTGETVDVSAKRVPYFKPGKEMRARLNVEEA</sequence>
<dbReference type="InterPro" id="IPR000119">
    <property type="entry name" value="Hist_DNA-bd"/>
</dbReference>
<gene>
    <name evidence="3" type="ORF">NS258_15690</name>
</gene>
<dbReference type="EMBL" id="LDTC01000140">
    <property type="protein sequence ID" value="KTW09304.1"/>
    <property type="molecule type" value="Genomic_DNA"/>
</dbReference>
<dbReference type="InterPro" id="IPR010992">
    <property type="entry name" value="IHF-like_DNA-bd_dom_sf"/>
</dbReference>
<evidence type="ECO:0000256" key="1">
    <source>
        <dbReference type="ARBA" id="ARBA00010529"/>
    </source>
</evidence>
<accession>A0A147J5M0</accession>
<dbReference type="AlphaFoldDB" id="A0A147J5M0"/>
<name>A0A147J5M0_9SPHN</name>